<feature type="region of interest" description="Disordered" evidence="6">
    <location>
        <begin position="153"/>
        <end position="175"/>
    </location>
</feature>
<comment type="caution">
    <text evidence="9">The sequence shown here is derived from an EMBL/GenBank/DDBJ whole genome shotgun (WGS) entry which is preliminary data.</text>
</comment>
<sequence>MPDDDLAGLARAFEAQRPRLELVAQRVLGSRADAEDAVQEAWLRLSRSDPAEIENLAGWLTTVVGRISLDALRARSARPGASYDDLVVVPDDGAVPEDEAELADSVGLALLVVLETLTPSERLAFVLHDLFAVPFEEIGRILGRSADAAKMTASRARRKVRQPTERGDADAGAAADGATATAGVTGASGPASRVVVDAFLAAAREGDFAGLVAVLHPEVVLNVDTPEGVVVTLGSTEIATRASMFAAMVGSARRVLVDGLPGVVSRAADGSVISLMVFTVEGWRITRLSALADPARLARLSLPA</sequence>
<proteinExistence type="inferred from homology"/>
<evidence type="ECO:0000256" key="1">
    <source>
        <dbReference type="ARBA" id="ARBA00010641"/>
    </source>
</evidence>
<dbReference type="SUPFAM" id="SSF88659">
    <property type="entry name" value="Sigma3 and sigma4 domains of RNA polymerase sigma factors"/>
    <property type="match status" value="1"/>
</dbReference>
<organism evidence="9 10">
    <name type="scientific">Cellulomonas alba</name>
    <dbReference type="NCBI Taxonomy" id="3053467"/>
    <lineage>
        <taxon>Bacteria</taxon>
        <taxon>Bacillati</taxon>
        <taxon>Actinomycetota</taxon>
        <taxon>Actinomycetes</taxon>
        <taxon>Micrococcales</taxon>
        <taxon>Cellulomonadaceae</taxon>
        <taxon>Cellulomonas</taxon>
    </lineage>
</organism>
<dbReference type="Pfam" id="PF04542">
    <property type="entry name" value="Sigma70_r2"/>
    <property type="match status" value="1"/>
</dbReference>
<dbReference type="InterPro" id="IPR032710">
    <property type="entry name" value="NTF2-like_dom_sf"/>
</dbReference>
<evidence type="ECO:0000256" key="5">
    <source>
        <dbReference type="ARBA" id="ARBA00023163"/>
    </source>
</evidence>
<evidence type="ECO:0000256" key="4">
    <source>
        <dbReference type="ARBA" id="ARBA00023082"/>
    </source>
</evidence>
<feature type="domain" description="RNA polymerase sigma factor 70 region 4 type 2" evidence="8">
    <location>
        <begin position="109"/>
        <end position="159"/>
    </location>
</feature>
<dbReference type="SUPFAM" id="SSF54427">
    <property type="entry name" value="NTF2-like"/>
    <property type="match status" value="1"/>
</dbReference>
<dbReference type="RefSeq" id="WP_289454694.1">
    <property type="nucleotide sequence ID" value="NZ_JAUCGQ010000001.1"/>
</dbReference>
<accession>A0ABT7SF99</accession>
<keyword evidence="10" id="KW-1185">Reference proteome</keyword>
<comment type="subunit">
    <text evidence="2">Interacts transiently with the RNA polymerase catalytic core formed by RpoA, RpoB, RpoC and RpoZ (2 alpha, 1 beta, 1 beta' and 1 omega subunit) to form the RNA polymerase holoenzyme that can initiate transcription.</text>
</comment>
<evidence type="ECO:0000256" key="3">
    <source>
        <dbReference type="ARBA" id="ARBA00023015"/>
    </source>
</evidence>
<dbReference type="Gene3D" id="3.10.450.50">
    <property type="match status" value="1"/>
</dbReference>
<reference evidence="9 10" key="1">
    <citation type="submission" date="2023-06" db="EMBL/GenBank/DDBJ databases">
        <title>Cellulomonas sp. MW4 Whole genome sequence.</title>
        <authorList>
            <person name="Park S."/>
        </authorList>
    </citation>
    <scope>NUCLEOTIDE SEQUENCE [LARGE SCALE GENOMIC DNA]</scope>
    <source>
        <strain evidence="9 10">MW4</strain>
    </source>
</reference>
<keyword evidence="5" id="KW-0804">Transcription</keyword>
<dbReference type="PANTHER" id="PTHR30173:SF43">
    <property type="entry name" value="ECF RNA POLYMERASE SIGMA FACTOR SIGI-RELATED"/>
    <property type="match status" value="1"/>
</dbReference>
<feature type="domain" description="RNA polymerase sigma-70 region 2" evidence="7">
    <location>
        <begin position="13"/>
        <end position="76"/>
    </location>
</feature>
<protein>
    <submittedName>
        <fullName evidence="9">Sigma-70 family RNA polymerase sigma factor</fullName>
    </submittedName>
</protein>
<dbReference type="InterPro" id="IPR013325">
    <property type="entry name" value="RNA_pol_sigma_r2"/>
</dbReference>
<dbReference type="SUPFAM" id="SSF88946">
    <property type="entry name" value="Sigma2 domain of RNA polymerase sigma factors"/>
    <property type="match status" value="1"/>
</dbReference>
<dbReference type="Gene3D" id="1.10.10.10">
    <property type="entry name" value="Winged helix-like DNA-binding domain superfamily/Winged helix DNA-binding domain"/>
    <property type="match status" value="1"/>
</dbReference>
<dbReference type="InterPro" id="IPR013324">
    <property type="entry name" value="RNA_pol_sigma_r3/r4-like"/>
</dbReference>
<dbReference type="InterPro" id="IPR013249">
    <property type="entry name" value="RNA_pol_sigma70_r4_t2"/>
</dbReference>
<evidence type="ECO:0000256" key="6">
    <source>
        <dbReference type="SAM" id="MobiDB-lite"/>
    </source>
</evidence>
<comment type="similarity">
    <text evidence="1">Belongs to the sigma-70 factor family. ECF subfamily.</text>
</comment>
<evidence type="ECO:0000259" key="7">
    <source>
        <dbReference type="Pfam" id="PF04542"/>
    </source>
</evidence>
<dbReference type="InterPro" id="IPR007627">
    <property type="entry name" value="RNA_pol_sigma70_r2"/>
</dbReference>
<dbReference type="Pfam" id="PF08281">
    <property type="entry name" value="Sigma70_r4_2"/>
    <property type="match status" value="1"/>
</dbReference>
<dbReference type="NCBIfam" id="TIGR02937">
    <property type="entry name" value="sigma70-ECF"/>
    <property type="match status" value="1"/>
</dbReference>
<evidence type="ECO:0000259" key="8">
    <source>
        <dbReference type="Pfam" id="PF08281"/>
    </source>
</evidence>
<evidence type="ECO:0000313" key="9">
    <source>
        <dbReference type="EMBL" id="MDM7854873.1"/>
    </source>
</evidence>
<dbReference type="Proteomes" id="UP001529338">
    <property type="component" value="Unassembled WGS sequence"/>
</dbReference>
<dbReference type="InterPro" id="IPR014284">
    <property type="entry name" value="RNA_pol_sigma-70_dom"/>
</dbReference>
<evidence type="ECO:0000313" key="10">
    <source>
        <dbReference type="Proteomes" id="UP001529338"/>
    </source>
</evidence>
<keyword evidence="3" id="KW-0805">Transcription regulation</keyword>
<dbReference type="Gene3D" id="1.10.1740.10">
    <property type="match status" value="1"/>
</dbReference>
<dbReference type="InterPro" id="IPR036388">
    <property type="entry name" value="WH-like_DNA-bd_sf"/>
</dbReference>
<dbReference type="PANTHER" id="PTHR30173">
    <property type="entry name" value="SIGMA 19 FACTOR"/>
    <property type="match status" value="1"/>
</dbReference>
<keyword evidence="4" id="KW-0731">Sigma factor</keyword>
<gene>
    <name evidence="9" type="ORF">QRT04_08010</name>
</gene>
<dbReference type="EMBL" id="JAUCGQ010000001">
    <property type="protein sequence ID" value="MDM7854873.1"/>
    <property type="molecule type" value="Genomic_DNA"/>
</dbReference>
<name>A0ABT7SF99_9CELL</name>
<evidence type="ECO:0000256" key="2">
    <source>
        <dbReference type="ARBA" id="ARBA00011344"/>
    </source>
</evidence>
<dbReference type="InterPro" id="IPR052704">
    <property type="entry name" value="ECF_Sigma-70_Domain"/>
</dbReference>